<dbReference type="HOGENOM" id="CLU_2531944_0_0_1"/>
<organism evidence="7">
    <name type="scientific">Glycine max</name>
    <name type="common">Soybean</name>
    <name type="synonym">Glycine hispida</name>
    <dbReference type="NCBI Taxonomy" id="3847"/>
    <lineage>
        <taxon>Eukaryota</taxon>
        <taxon>Viridiplantae</taxon>
        <taxon>Streptophyta</taxon>
        <taxon>Embryophyta</taxon>
        <taxon>Tracheophyta</taxon>
        <taxon>Spermatophyta</taxon>
        <taxon>Magnoliopsida</taxon>
        <taxon>eudicotyledons</taxon>
        <taxon>Gunneridae</taxon>
        <taxon>Pentapetalae</taxon>
        <taxon>rosids</taxon>
        <taxon>fabids</taxon>
        <taxon>Fabales</taxon>
        <taxon>Fabaceae</taxon>
        <taxon>Papilionoideae</taxon>
        <taxon>50 kb inversion clade</taxon>
        <taxon>NPAAA clade</taxon>
        <taxon>indigoferoid/millettioid clade</taxon>
        <taxon>Phaseoleae</taxon>
        <taxon>Glycine</taxon>
        <taxon>Glycine subgen. Soja</taxon>
    </lineage>
</organism>
<dbReference type="InterPro" id="IPR044846">
    <property type="entry name" value="GH10"/>
</dbReference>
<reference evidence="6" key="3">
    <citation type="submission" date="2018-07" db="EMBL/GenBank/DDBJ databases">
        <title>WGS assembly of Glycine max.</title>
        <authorList>
            <person name="Schmutz J."/>
            <person name="Cannon S."/>
            <person name="Schlueter J."/>
            <person name="Ma J."/>
            <person name="Mitros T."/>
            <person name="Nelson W."/>
            <person name="Hyten D."/>
            <person name="Song Q."/>
            <person name="Thelen J."/>
            <person name="Cheng J."/>
            <person name="Xu D."/>
            <person name="Hellsten U."/>
            <person name="May G."/>
            <person name="Yu Y."/>
            <person name="Sakurai T."/>
            <person name="Umezawa T."/>
            <person name="Bhattacharyya M."/>
            <person name="Sandhu D."/>
            <person name="Valliyodan B."/>
            <person name="Lindquist E."/>
            <person name="Peto M."/>
            <person name="Grant D."/>
            <person name="Shu S."/>
            <person name="Goodstein D."/>
            <person name="Barry K."/>
            <person name="Futrell-Griggs M."/>
            <person name="Abernathy B."/>
            <person name="Du J."/>
            <person name="Tian Z."/>
            <person name="Zhu L."/>
            <person name="Gill N."/>
            <person name="Joshi T."/>
            <person name="Libault M."/>
            <person name="Sethuraman A."/>
            <person name="Zhang X."/>
            <person name="Shinozaki K."/>
            <person name="Nguyen H."/>
            <person name="Wing R."/>
            <person name="Cregan P."/>
            <person name="Specht J."/>
            <person name="Grimwood J."/>
            <person name="Rokhsar D."/>
            <person name="Stacey G."/>
            <person name="Shoemaker R."/>
            <person name="Jackson S."/>
        </authorList>
    </citation>
    <scope>NUCLEOTIDE SEQUENCE</scope>
    <source>
        <tissue evidence="6">Callus</tissue>
    </source>
</reference>
<dbReference type="EMBL" id="CM000853">
    <property type="protein sequence ID" value="KRG91114.1"/>
    <property type="molecule type" value="Genomic_DNA"/>
</dbReference>
<dbReference type="EnsemblPlants" id="KRG91114">
    <property type="protein sequence ID" value="KRG91114"/>
    <property type="gene ID" value="GLYMA_20G134400"/>
</dbReference>
<keyword evidence="2" id="KW-0378">Hydrolase</keyword>
<keyword evidence="4" id="KW-0624">Polysaccharide degradation</keyword>
<reference evidence="6 7" key="1">
    <citation type="journal article" date="2010" name="Nature">
        <title>Genome sequence of the palaeopolyploid soybean.</title>
        <authorList>
            <person name="Schmutz J."/>
            <person name="Cannon S.B."/>
            <person name="Schlueter J."/>
            <person name="Ma J."/>
            <person name="Mitros T."/>
            <person name="Nelson W."/>
            <person name="Hyten D.L."/>
            <person name="Song Q."/>
            <person name="Thelen J.J."/>
            <person name="Cheng J."/>
            <person name="Xu D."/>
            <person name="Hellsten U."/>
            <person name="May G.D."/>
            <person name="Yu Y."/>
            <person name="Sakurai T."/>
            <person name="Umezawa T."/>
            <person name="Bhattacharyya M.K."/>
            <person name="Sandhu D."/>
            <person name="Valliyodan B."/>
            <person name="Lindquist E."/>
            <person name="Peto M."/>
            <person name="Grant D."/>
            <person name="Shu S."/>
            <person name="Goodstein D."/>
            <person name="Barry K."/>
            <person name="Futrell-Griggs M."/>
            <person name="Abernathy B."/>
            <person name="Du J."/>
            <person name="Tian Z."/>
            <person name="Zhu L."/>
            <person name="Gill N."/>
            <person name="Joshi T."/>
            <person name="Libault M."/>
            <person name="Sethuraman A."/>
            <person name="Zhang X.-C."/>
            <person name="Shinozaki K."/>
            <person name="Nguyen H.T."/>
            <person name="Wing R.A."/>
            <person name="Cregan P."/>
            <person name="Specht J."/>
            <person name="Grimwood J."/>
            <person name="Rokhsar D."/>
            <person name="Stacey G."/>
            <person name="Shoemaker R.C."/>
            <person name="Jackson S.A."/>
        </authorList>
    </citation>
    <scope>NUCLEOTIDE SEQUENCE [LARGE SCALE GENOMIC DNA]</scope>
    <source>
        <strain evidence="7">cv. Williams 82</strain>
        <tissue evidence="6">Callus</tissue>
    </source>
</reference>
<dbReference type="GO" id="GO:0031176">
    <property type="term" value="F:endo-1,4-beta-xylanase activity"/>
    <property type="evidence" value="ECO:0007669"/>
    <property type="project" value="UniProtKB-ARBA"/>
</dbReference>
<accession>K7N398</accession>
<dbReference type="InterPro" id="IPR017853">
    <property type="entry name" value="GH"/>
</dbReference>
<evidence type="ECO:0000313" key="7">
    <source>
        <dbReference type="EnsemblPlants" id="KRG91114"/>
    </source>
</evidence>
<dbReference type="Gramene" id="KRG91114">
    <property type="protein sequence ID" value="KRG91114"/>
    <property type="gene ID" value="GLYMA_20G134400"/>
</dbReference>
<evidence type="ECO:0000259" key="5">
    <source>
        <dbReference type="PROSITE" id="PS51760"/>
    </source>
</evidence>
<dbReference type="PANTHER" id="PTHR31490">
    <property type="entry name" value="GLYCOSYL HYDROLASE"/>
    <property type="match status" value="1"/>
</dbReference>
<keyword evidence="3" id="KW-0119">Carbohydrate metabolism</keyword>
<sequence>MTSFTNEMKWYSTEENYTIPDAMMKFTKENGISDNPKQQPEWVKTLSSEKSGEAAAESMKSVVSRYKGELIAWDVMNENIHFHF</sequence>
<dbReference type="InParanoid" id="K7N398"/>
<dbReference type="Gene3D" id="3.20.20.80">
    <property type="entry name" value="Glycosidases"/>
    <property type="match status" value="1"/>
</dbReference>
<evidence type="ECO:0000256" key="3">
    <source>
        <dbReference type="ARBA" id="ARBA00023277"/>
    </source>
</evidence>
<evidence type="ECO:0000313" key="6">
    <source>
        <dbReference type="EMBL" id="KRG91114.1"/>
    </source>
</evidence>
<name>K7N398_SOYBN</name>
<gene>
    <name evidence="6" type="ORF">GLYMA_20G134400</name>
</gene>
<dbReference type="InterPro" id="IPR001000">
    <property type="entry name" value="GH10_dom"/>
</dbReference>
<dbReference type="Proteomes" id="UP000008827">
    <property type="component" value="Chromosome 20"/>
</dbReference>
<dbReference type="SUPFAM" id="SSF51445">
    <property type="entry name" value="(Trans)glycosidases"/>
    <property type="match status" value="1"/>
</dbReference>
<dbReference type="SMR" id="K7N398"/>
<dbReference type="Pfam" id="PF00331">
    <property type="entry name" value="Glyco_hydro_10"/>
    <property type="match status" value="1"/>
</dbReference>
<dbReference type="eggNOG" id="ENOG502RD7C">
    <property type="taxonomic scope" value="Eukaryota"/>
</dbReference>
<evidence type="ECO:0000256" key="2">
    <source>
        <dbReference type="ARBA" id="ARBA00022801"/>
    </source>
</evidence>
<feature type="domain" description="GH10" evidence="5">
    <location>
        <begin position="1"/>
        <end position="84"/>
    </location>
</feature>
<reference evidence="7" key="2">
    <citation type="submission" date="2018-02" db="UniProtKB">
        <authorList>
            <consortium name="EnsemblPlants"/>
        </authorList>
    </citation>
    <scope>IDENTIFICATION</scope>
    <source>
        <strain evidence="7">Williams 82</strain>
    </source>
</reference>
<dbReference type="STRING" id="3847.K7N398"/>
<dbReference type="GO" id="GO:0000272">
    <property type="term" value="P:polysaccharide catabolic process"/>
    <property type="evidence" value="ECO:0007669"/>
    <property type="project" value="UniProtKB-KW"/>
</dbReference>
<evidence type="ECO:0000256" key="4">
    <source>
        <dbReference type="ARBA" id="ARBA00023326"/>
    </source>
</evidence>
<keyword evidence="8" id="KW-1185">Reference proteome</keyword>
<dbReference type="PROSITE" id="PS51760">
    <property type="entry name" value="GH10_2"/>
    <property type="match status" value="1"/>
</dbReference>
<evidence type="ECO:0000256" key="1">
    <source>
        <dbReference type="ARBA" id="ARBA00007495"/>
    </source>
</evidence>
<proteinExistence type="inferred from homology"/>
<dbReference type="PANTHER" id="PTHR31490:SF52">
    <property type="entry name" value="ENDO-1,4-BETA-XYLANASE 5-RELATED"/>
    <property type="match status" value="1"/>
</dbReference>
<dbReference type="AlphaFoldDB" id="K7N398"/>
<comment type="similarity">
    <text evidence="1">Belongs to the glycosyl hydrolase 10 (cellulase F) family.</text>
</comment>
<dbReference type="PaxDb" id="3847-GLYMA20G27050.1"/>
<protein>
    <recommendedName>
        <fullName evidence="5">GH10 domain-containing protein</fullName>
    </recommendedName>
</protein>
<evidence type="ECO:0000313" key="8">
    <source>
        <dbReference type="Proteomes" id="UP000008827"/>
    </source>
</evidence>